<organism evidence="5 6">
    <name type="scientific">Solidesulfovibrio magneticus str. Maddingley MBC34</name>
    <dbReference type="NCBI Taxonomy" id="1206767"/>
    <lineage>
        <taxon>Bacteria</taxon>
        <taxon>Pseudomonadati</taxon>
        <taxon>Thermodesulfobacteriota</taxon>
        <taxon>Desulfovibrionia</taxon>
        <taxon>Desulfovibrionales</taxon>
        <taxon>Desulfovibrionaceae</taxon>
        <taxon>Solidesulfovibrio</taxon>
    </lineage>
</organism>
<sequence length="150" mass="15009">EAGRGFAVVADEVRKLAEKTMAATAEVGQAVRDIQAGARQSVSGVGEAVAAIESANQLAGESGQALSAIVGLVETASDQVRSIAAAAQQQSAASDSIEAAVAAVGTVSKDTADAMEQAAQSLAELSEQARIIEALIEELRGEGNLTALSS</sequence>
<dbReference type="GO" id="GO:0007165">
    <property type="term" value="P:signal transduction"/>
    <property type="evidence" value="ECO:0007669"/>
    <property type="project" value="UniProtKB-KW"/>
</dbReference>
<feature type="coiled-coil region" evidence="3">
    <location>
        <begin position="108"/>
        <end position="142"/>
    </location>
</feature>
<evidence type="ECO:0000256" key="1">
    <source>
        <dbReference type="ARBA" id="ARBA00023224"/>
    </source>
</evidence>
<dbReference type="AlphaFoldDB" id="K6GIE8"/>
<evidence type="ECO:0000259" key="4">
    <source>
        <dbReference type="PROSITE" id="PS50111"/>
    </source>
</evidence>
<dbReference type="PANTHER" id="PTHR32089:SF112">
    <property type="entry name" value="LYSOZYME-LIKE PROTEIN-RELATED"/>
    <property type="match status" value="1"/>
</dbReference>
<dbReference type="SUPFAM" id="SSF58104">
    <property type="entry name" value="Methyl-accepting chemotaxis protein (MCP) signaling domain"/>
    <property type="match status" value="1"/>
</dbReference>
<dbReference type="InterPro" id="IPR004089">
    <property type="entry name" value="MCPsignal_dom"/>
</dbReference>
<proteinExistence type="predicted"/>
<evidence type="ECO:0000313" key="5">
    <source>
        <dbReference type="EMBL" id="EKO40879.1"/>
    </source>
</evidence>
<feature type="domain" description="Methyl-accepting transducer" evidence="4">
    <location>
        <begin position="1"/>
        <end position="105"/>
    </location>
</feature>
<accession>K6GIE8</accession>
<dbReference type="Gene3D" id="1.10.287.950">
    <property type="entry name" value="Methyl-accepting chemotaxis protein"/>
    <property type="match status" value="1"/>
</dbReference>
<gene>
    <name evidence="5" type="ORF">B193_0425</name>
</gene>
<comment type="caution">
    <text evidence="5">The sequence shown here is derived from an EMBL/GenBank/DDBJ whole genome shotgun (WGS) entry which is preliminary data.</text>
</comment>
<evidence type="ECO:0000256" key="3">
    <source>
        <dbReference type="SAM" id="Coils"/>
    </source>
</evidence>
<dbReference type="PATRIC" id="fig|1206767.3.peg.396"/>
<evidence type="ECO:0000313" key="6">
    <source>
        <dbReference type="Proteomes" id="UP000006272"/>
    </source>
</evidence>
<name>K6GIE8_9BACT</name>
<protein>
    <submittedName>
        <fullName evidence="5">Methyl-accepting chemotaxis protein</fullName>
    </submittedName>
</protein>
<keyword evidence="3" id="KW-0175">Coiled coil</keyword>
<dbReference type="Pfam" id="PF00015">
    <property type="entry name" value="MCPsignal"/>
    <property type="match status" value="1"/>
</dbReference>
<dbReference type="Proteomes" id="UP000006272">
    <property type="component" value="Unassembled WGS sequence"/>
</dbReference>
<evidence type="ECO:0000256" key="2">
    <source>
        <dbReference type="PROSITE-ProRule" id="PRU00284"/>
    </source>
</evidence>
<reference evidence="5 6" key="1">
    <citation type="submission" date="2012-07" db="EMBL/GenBank/DDBJ databases">
        <title>Draft genome sequence of Desulfovibrio magneticus str. Maddingley MBC34 obtained from a metagenomic sequence of a methanogenic enrichment isolated from coal-seam formation water in Victoria, Australia.</title>
        <authorList>
            <person name="Greenfield P."/>
            <person name="Hendry P."/>
            <person name="Li D."/>
            <person name="Rosewarne C.P."/>
            <person name="Tran-Dinh N."/>
            <person name="Elbourne L.D.H."/>
            <person name="Paulsen I.T."/>
            <person name="Midgley D.J."/>
        </authorList>
    </citation>
    <scope>NUCLEOTIDE SEQUENCE [LARGE SCALE GENOMIC DNA]</scope>
    <source>
        <strain evidence="6">Maddingley MBC34</strain>
    </source>
</reference>
<dbReference type="EMBL" id="ALAO01000043">
    <property type="protein sequence ID" value="EKO40879.1"/>
    <property type="molecule type" value="Genomic_DNA"/>
</dbReference>
<feature type="non-terminal residue" evidence="5">
    <location>
        <position position="1"/>
    </location>
</feature>
<dbReference type="GO" id="GO:0016020">
    <property type="term" value="C:membrane"/>
    <property type="evidence" value="ECO:0007669"/>
    <property type="project" value="InterPro"/>
</dbReference>
<dbReference type="PANTHER" id="PTHR32089">
    <property type="entry name" value="METHYL-ACCEPTING CHEMOTAXIS PROTEIN MCPB"/>
    <property type="match status" value="1"/>
</dbReference>
<keyword evidence="1 2" id="KW-0807">Transducer</keyword>
<dbReference type="PROSITE" id="PS50111">
    <property type="entry name" value="CHEMOTAXIS_TRANSDUC_2"/>
    <property type="match status" value="1"/>
</dbReference>